<sequence length="609" mass="65718">MGSTVGNSERLITEVLVVGGGTGGTAAAIQAARSGAQVLLVSEWPWLGGMLTAAGVTAPDGNELAAFQTGLWGAFLRALEKRQLGGLHNAWVSFFTYEPAVGAAIFADWVAALPNLTWRWGHRPRSVMRSGDRVTGVAFDQFSVDAQITIDGTELGDLLALGDVPYRWGWETQGQWHEPSAPKSLNDPTDPLALAIEKYPVQSPTWVVVMQDYGEGQTAPLIPSIGSHAGSRASFAGAWEGYGAEQFLNYGRLPGNRFMINWPQQGNDYGVGLDRLIASDAARYDYWQEAKDHSQQFAHGIQAELGTRYGLAEGVFPELAGTPGGGAFALYPYYRESRRLVGLTTVSERDILPMPGGQVAPLPVNGDGMVDAIAIGNYPNDHHYPGFDMPLAPKAIRWGGRWTGTPFTIPYRSLVPAEIDGLLAGDKNISVTHIANGATRLQPVVLGIGQAAGVAAALCVQQRCQPRELSVQDVQQTLLQDAQAPAMVVPCFDLLPTDEHWLEQQQAYLKDLQIYPNSGFIYPLDKVPPSVTSVGSIFRGQYQRIKDDSYQLFCPMGQTDIPLNLVAVSSQAVNQLMQVADGSTVEVYGTHNLGGGWILVDAITKVDGR</sequence>
<dbReference type="GO" id="GO:0009435">
    <property type="term" value="P:NAD+ biosynthetic process"/>
    <property type="evidence" value="ECO:0007669"/>
    <property type="project" value="InterPro"/>
</dbReference>
<dbReference type="Pfam" id="PF12831">
    <property type="entry name" value="FAD_oxidored"/>
    <property type="match status" value="1"/>
</dbReference>
<proteinExistence type="predicted"/>
<evidence type="ECO:0000313" key="2">
    <source>
        <dbReference type="Proteomes" id="UP000717364"/>
    </source>
</evidence>
<accession>A0A947DEA2</accession>
<reference evidence="1" key="1">
    <citation type="submission" date="2020-11" db="EMBL/GenBank/DDBJ databases">
        <authorList>
            <person name="Konstantinou D."/>
            <person name="Gkelis S."/>
            <person name="Popin R."/>
            <person name="Fewer D."/>
            <person name="Sivonen K."/>
        </authorList>
    </citation>
    <scope>NUCLEOTIDE SEQUENCE</scope>
    <source>
        <strain evidence="1">TAU-MAC 1115</strain>
    </source>
</reference>
<dbReference type="PANTHER" id="PTHR42716:SF3">
    <property type="entry name" value="SLL1913 PROTEIN"/>
    <property type="match status" value="1"/>
</dbReference>
<gene>
    <name evidence="1" type="ORF">IXB50_07770</name>
</gene>
<keyword evidence="2" id="KW-1185">Reference proteome</keyword>
<organism evidence="1 2">
    <name type="scientific">Leptothoe spongobia TAU-MAC 1115</name>
    <dbReference type="NCBI Taxonomy" id="1967444"/>
    <lineage>
        <taxon>Bacteria</taxon>
        <taxon>Bacillati</taxon>
        <taxon>Cyanobacteriota</taxon>
        <taxon>Cyanophyceae</taxon>
        <taxon>Nodosilineales</taxon>
        <taxon>Cymatolegaceae</taxon>
        <taxon>Leptothoe</taxon>
        <taxon>Leptothoe spongobia</taxon>
    </lineage>
</organism>
<dbReference type="InterPro" id="IPR036188">
    <property type="entry name" value="FAD/NAD-bd_sf"/>
</dbReference>
<protein>
    <submittedName>
        <fullName evidence="1">FAD-dependent oxidoreductase</fullName>
    </submittedName>
</protein>
<reference evidence="1" key="2">
    <citation type="journal article" date="2021" name="Mar. Drugs">
        <title>Genome Reduction and Secondary Metabolism of the Marine Sponge-Associated Cyanobacterium Leptothoe.</title>
        <authorList>
            <person name="Konstantinou D."/>
            <person name="Popin R.V."/>
            <person name="Fewer D.P."/>
            <person name="Sivonen K."/>
            <person name="Gkelis S."/>
        </authorList>
    </citation>
    <scope>NUCLEOTIDE SEQUENCE</scope>
    <source>
        <strain evidence="1">TAU-MAC 1115</strain>
    </source>
</reference>
<dbReference type="Proteomes" id="UP000717364">
    <property type="component" value="Unassembled WGS sequence"/>
</dbReference>
<dbReference type="InterPro" id="IPR005288">
    <property type="entry name" value="NadB"/>
</dbReference>
<dbReference type="PANTHER" id="PTHR42716">
    <property type="entry name" value="L-ASPARTATE OXIDASE"/>
    <property type="match status" value="1"/>
</dbReference>
<dbReference type="GO" id="GO:0008734">
    <property type="term" value="F:L-aspartate oxidase activity"/>
    <property type="evidence" value="ECO:0007669"/>
    <property type="project" value="InterPro"/>
</dbReference>
<dbReference type="EMBL" id="JADOES010000011">
    <property type="protein sequence ID" value="MBT9315320.1"/>
    <property type="molecule type" value="Genomic_DNA"/>
</dbReference>
<evidence type="ECO:0000313" key="1">
    <source>
        <dbReference type="EMBL" id="MBT9315320.1"/>
    </source>
</evidence>
<name>A0A947DEA2_9CYAN</name>
<comment type="caution">
    <text evidence="1">The sequence shown here is derived from an EMBL/GenBank/DDBJ whole genome shotgun (WGS) entry which is preliminary data.</text>
</comment>
<dbReference type="Gene3D" id="3.50.50.60">
    <property type="entry name" value="FAD/NAD(P)-binding domain"/>
    <property type="match status" value="1"/>
</dbReference>
<dbReference type="SUPFAM" id="SSF51905">
    <property type="entry name" value="FAD/NAD(P)-binding domain"/>
    <property type="match status" value="1"/>
</dbReference>
<dbReference type="RefSeq" id="WP_215608397.1">
    <property type="nucleotide sequence ID" value="NZ_JADOES010000011.1"/>
</dbReference>
<dbReference type="AlphaFoldDB" id="A0A947DEA2"/>